<dbReference type="InterPro" id="IPR037523">
    <property type="entry name" value="VOC_core"/>
</dbReference>
<sequence length="133" mass="15567">MKIDNFSTQIFETCLYSRDLEAAKSFYVDKLGFTLYTYVPETLLFLKMKSGMLLIFNPDKSKNKEGLPPHFAEGKQHIAFNIDEEKYEKVKEELKNEDIEIIHEETWPTGSKSFYFEDPEGHVLEFVPASVWD</sequence>
<dbReference type="InterPro" id="IPR004360">
    <property type="entry name" value="Glyas_Fos-R_dOase_dom"/>
</dbReference>
<dbReference type="KEGG" id="fpf:DCC35_02735"/>
<dbReference type="InterPro" id="IPR029068">
    <property type="entry name" value="Glyas_Bleomycin-R_OHBP_Dase"/>
</dbReference>
<dbReference type="InterPro" id="IPR051332">
    <property type="entry name" value="Fosfomycin_Res_Enzymes"/>
</dbReference>
<dbReference type="PANTHER" id="PTHR36113">
    <property type="entry name" value="LYASE, PUTATIVE-RELATED-RELATED"/>
    <property type="match status" value="1"/>
</dbReference>
<reference evidence="2 3" key="1">
    <citation type="submission" date="2018-04" db="EMBL/GenBank/DDBJ databases">
        <title>Complete genome uncultured novel isolate.</title>
        <authorList>
            <person name="Merlino G."/>
        </authorList>
    </citation>
    <scope>NUCLEOTIDE SEQUENCE [LARGE SCALE GENOMIC DNA]</scope>
    <source>
        <strain evidence="3">R1DC9</strain>
    </source>
</reference>
<dbReference type="Proteomes" id="UP000298616">
    <property type="component" value="Chromosome"/>
</dbReference>
<dbReference type="RefSeq" id="WP_137089343.1">
    <property type="nucleotide sequence ID" value="NZ_CP028923.1"/>
</dbReference>
<proteinExistence type="predicted"/>
<gene>
    <name evidence="2" type="ORF">DCC35_02735</name>
</gene>
<dbReference type="Pfam" id="PF00903">
    <property type="entry name" value="Glyoxalase"/>
    <property type="match status" value="1"/>
</dbReference>
<dbReference type="SUPFAM" id="SSF54593">
    <property type="entry name" value="Glyoxalase/Bleomycin resistance protein/Dihydroxybiphenyl dioxygenase"/>
    <property type="match status" value="1"/>
</dbReference>
<evidence type="ECO:0000313" key="2">
    <source>
        <dbReference type="EMBL" id="QCK13747.1"/>
    </source>
</evidence>
<name>A0A4D7JGC8_9BACT</name>
<dbReference type="OrthoDB" id="192739at2"/>
<organism evidence="2 3">
    <name type="scientific">Mangrovivirga cuniculi</name>
    <dbReference type="NCBI Taxonomy" id="2715131"/>
    <lineage>
        <taxon>Bacteria</taxon>
        <taxon>Pseudomonadati</taxon>
        <taxon>Bacteroidota</taxon>
        <taxon>Cytophagia</taxon>
        <taxon>Cytophagales</taxon>
        <taxon>Mangrovivirgaceae</taxon>
        <taxon>Mangrovivirga</taxon>
    </lineage>
</organism>
<dbReference type="EMBL" id="CP028923">
    <property type="protein sequence ID" value="QCK13747.1"/>
    <property type="molecule type" value="Genomic_DNA"/>
</dbReference>
<keyword evidence="3" id="KW-1185">Reference proteome</keyword>
<dbReference type="PROSITE" id="PS51819">
    <property type="entry name" value="VOC"/>
    <property type="match status" value="1"/>
</dbReference>
<accession>A0A4D7JGC8</accession>
<dbReference type="AlphaFoldDB" id="A0A4D7JGC8"/>
<feature type="domain" description="VOC" evidence="1">
    <location>
        <begin position="7"/>
        <end position="129"/>
    </location>
</feature>
<dbReference type="Gene3D" id="3.10.180.10">
    <property type="entry name" value="2,3-Dihydroxybiphenyl 1,2-Dioxygenase, domain 1"/>
    <property type="match status" value="1"/>
</dbReference>
<evidence type="ECO:0000259" key="1">
    <source>
        <dbReference type="PROSITE" id="PS51819"/>
    </source>
</evidence>
<protein>
    <submittedName>
        <fullName evidence="2">Glyoxalase</fullName>
    </submittedName>
</protein>
<evidence type="ECO:0000313" key="3">
    <source>
        <dbReference type="Proteomes" id="UP000298616"/>
    </source>
</evidence>
<dbReference type="PANTHER" id="PTHR36113:SF1">
    <property type="entry name" value="GLYOXALASE_BLEOMYCIN RESISTANCE PROTEIN_DIOXYGENASE"/>
    <property type="match status" value="1"/>
</dbReference>